<dbReference type="AlphaFoldDB" id="A0A834ICP8"/>
<dbReference type="Pfam" id="PF00186">
    <property type="entry name" value="DHFR_1"/>
    <property type="match status" value="1"/>
</dbReference>
<evidence type="ECO:0000256" key="2">
    <source>
        <dbReference type="ARBA" id="ARBA00012856"/>
    </source>
</evidence>
<dbReference type="GO" id="GO:0004146">
    <property type="term" value="F:dihydrofolate reductase activity"/>
    <property type="evidence" value="ECO:0007669"/>
    <property type="project" value="UniProtKB-EC"/>
</dbReference>
<evidence type="ECO:0000256" key="1">
    <source>
        <dbReference type="ARBA" id="ARBA00004903"/>
    </source>
</evidence>
<evidence type="ECO:0000313" key="9">
    <source>
        <dbReference type="Proteomes" id="UP000625711"/>
    </source>
</evidence>
<gene>
    <name evidence="8" type="ORF">GWI33_010810</name>
</gene>
<evidence type="ECO:0000259" key="7">
    <source>
        <dbReference type="PROSITE" id="PS51330"/>
    </source>
</evidence>
<keyword evidence="4" id="KW-0521">NADP</keyword>
<dbReference type="GO" id="GO:0050661">
    <property type="term" value="F:NADP binding"/>
    <property type="evidence" value="ECO:0007669"/>
    <property type="project" value="InterPro"/>
</dbReference>
<keyword evidence="3" id="KW-0554">One-carbon metabolism</keyword>
<dbReference type="Gene3D" id="3.40.430.10">
    <property type="entry name" value="Dihydrofolate Reductase, subunit A"/>
    <property type="match status" value="1"/>
</dbReference>
<sequence>MGRKTYESISRPLPNRINWVITRDTTWQADGVKVAHSLEDALEQASFDLDQVEKQSLFIIGGGEIFKQSMDIADRLEITHINLDVQGDAFYPAIPDDFILAQYSDHSSEKDGIAFRFAQYLRPDHLC</sequence>
<dbReference type="GO" id="GO:0046655">
    <property type="term" value="P:folic acid metabolic process"/>
    <property type="evidence" value="ECO:0007669"/>
    <property type="project" value="TreeGrafter"/>
</dbReference>
<evidence type="ECO:0000256" key="6">
    <source>
        <dbReference type="ARBA" id="ARBA00048873"/>
    </source>
</evidence>
<dbReference type="EMBL" id="JAACXV010008062">
    <property type="protein sequence ID" value="KAF7276213.1"/>
    <property type="molecule type" value="Genomic_DNA"/>
</dbReference>
<comment type="pathway">
    <text evidence="1">Cofactor biosynthesis; tetrahydrofolate biosynthesis; 5,6,7,8-tetrahydrofolate from 7,8-dihydrofolate: step 1/1.</text>
</comment>
<dbReference type="InterPro" id="IPR024072">
    <property type="entry name" value="DHFR-like_dom_sf"/>
</dbReference>
<accession>A0A834ICP8</accession>
<evidence type="ECO:0000256" key="5">
    <source>
        <dbReference type="ARBA" id="ARBA00023002"/>
    </source>
</evidence>
<dbReference type="GO" id="GO:0005829">
    <property type="term" value="C:cytosol"/>
    <property type="evidence" value="ECO:0007669"/>
    <property type="project" value="TreeGrafter"/>
</dbReference>
<evidence type="ECO:0000313" key="8">
    <source>
        <dbReference type="EMBL" id="KAF7276213.1"/>
    </source>
</evidence>
<dbReference type="GO" id="GO:0046452">
    <property type="term" value="P:dihydrofolate metabolic process"/>
    <property type="evidence" value="ECO:0007669"/>
    <property type="project" value="TreeGrafter"/>
</dbReference>
<dbReference type="CDD" id="cd00209">
    <property type="entry name" value="DHFR"/>
    <property type="match status" value="1"/>
</dbReference>
<dbReference type="PROSITE" id="PS51330">
    <property type="entry name" value="DHFR_2"/>
    <property type="match status" value="1"/>
</dbReference>
<comment type="catalytic activity">
    <reaction evidence="6">
        <text>(6S)-5,6,7,8-tetrahydrofolate + NADP(+) = 7,8-dihydrofolate + NADPH + H(+)</text>
        <dbReference type="Rhea" id="RHEA:15009"/>
        <dbReference type="ChEBI" id="CHEBI:15378"/>
        <dbReference type="ChEBI" id="CHEBI:57451"/>
        <dbReference type="ChEBI" id="CHEBI:57453"/>
        <dbReference type="ChEBI" id="CHEBI:57783"/>
        <dbReference type="ChEBI" id="CHEBI:58349"/>
        <dbReference type="EC" id="1.5.1.3"/>
    </reaction>
</comment>
<comment type="caution">
    <text evidence="8">The sequence shown here is derived from an EMBL/GenBank/DDBJ whole genome shotgun (WGS) entry which is preliminary data.</text>
</comment>
<protein>
    <recommendedName>
        <fullName evidence="2">dihydrofolate reductase</fullName>
        <ecNumber evidence="2">1.5.1.3</ecNumber>
    </recommendedName>
</protein>
<dbReference type="EC" id="1.5.1.3" evidence="2"/>
<dbReference type="OrthoDB" id="4664297at2759"/>
<dbReference type="GO" id="GO:0046654">
    <property type="term" value="P:tetrahydrofolate biosynthetic process"/>
    <property type="evidence" value="ECO:0007669"/>
    <property type="project" value="InterPro"/>
</dbReference>
<organism evidence="8 9">
    <name type="scientific">Rhynchophorus ferrugineus</name>
    <name type="common">Red palm weevil</name>
    <name type="synonym">Curculio ferrugineus</name>
    <dbReference type="NCBI Taxonomy" id="354439"/>
    <lineage>
        <taxon>Eukaryota</taxon>
        <taxon>Metazoa</taxon>
        <taxon>Ecdysozoa</taxon>
        <taxon>Arthropoda</taxon>
        <taxon>Hexapoda</taxon>
        <taxon>Insecta</taxon>
        <taxon>Pterygota</taxon>
        <taxon>Neoptera</taxon>
        <taxon>Endopterygota</taxon>
        <taxon>Coleoptera</taxon>
        <taxon>Polyphaga</taxon>
        <taxon>Cucujiformia</taxon>
        <taxon>Curculionidae</taxon>
        <taxon>Dryophthorinae</taxon>
        <taxon>Rhynchophorus</taxon>
    </lineage>
</organism>
<proteinExistence type="predicted"/>
<dbReference type="PANTHER" id="PTHR48069">
    <property type="entry name" value="DIHYDROFOLATE REDUCTASE"/>
    <property type="match status" value="1"/>
</dbReference>
<keyword evidence="5" id="KW-0560">Oxidoreductase</keyword>
<dbReference type="Proteomes" id="UP000625711">
    <property type="component" value="Unassembled WGS sequence"/>
</dbReference>
<dbReference type="InterPro" id="IPR012259">
    <property type="entry name" value="DHFR"/>
</dbReference>
<feature type="domain" description="DHFR" evidence="7">
    <location>
        <begin position="1"/>
        <end position="122"/>
    </location>
</feature>
<keyword evidence="9" id="KW-1185">Reference proteome</keyword>
<reference evidence="8" key="1">
    <citation type="submission" date="2020-08" db="EMBL/GenBank/DDBJ databases">
        <title>Genome sequencing and assembly of the red palm weevil Rhynchophorus ferrugineus.</title>
        <authorList>
            <person name="Dias G.B."/>
            <person name="Bergman C.M."/>
            <person name="Manee M."/>
        </authorList>
    </citation>
    <scope>NUCLEOTIDE SEQUENCE</scope>
    <source>
        <strain evidence="8">AA-2017</strain>
        <tissue evidence="8">Whole larva</tissue>
    </source>
</reference>
<evidence type="ECO:0000256" key="4">
    <source>
        <dbReference type="ARBA" id="ARBA00022857"/>
    </source>
</evidence>
<dbReference type="InterPro" id="IPR001796">
    <property type="entry name" value="DHFR_dom"/>
</dbReference>
<dbReference type="SUPFAM" id="SSF53597">
    <property type="entry name" value="Dihydrofolate reductase-like"/>
    <property type="match status" value="1"/>
</dbReference>
<name>A0A834ICP8_RHYFE</name>
<dbReference type="GO" id="GO:0006730">
    <property type="term" value="P:one-carbon metabolic process"/>
    <property type="evidence" value="ECO:0007669"/>
    <property type="project" value="UniProtKB-KW"/>
</dbReference>
<evidence type="ECO:0000256" key="3">
    <source>
        <dbReference type="ARBA" id="ARBA00022563"/>
    </source>
</evidence>
<dbReference type="PANTHER" id="PTHR48069:SF3">
    <property type="entry name" value="DIHYDROFOLATE REDUCTASE"/>
    <property type="match status" value="1"/>
</dbReference>